<evidence type="ECO:0000256" key="1">
    <source>
        <dbReference type="ARBA" id="ARBA00004300"/>
    </source>
</evidence>
<comment type="caution">
    <text evidence="5">The sequence shown here is derived from an EMBL/GenBank/DDBJ whole genome shotgun (WGS) entry which is preliminary data.</text>
</comment>
<dbReference type="InterPro" id="IPR029299">
    <property type="entry name" value="ALMS_motif"/>
</dbReference>
<keyword evidence="3" id="KW-0206">Cytoskeleton</keyword>
<evidence type="ECO:0000313" key="6">
    <source>
        <dbReference type="Proteomes" id="UP000749559"/>
    </source>
</evidence>
<name>A0A8J1UAH1_OWEFU</name>
<feature type="compositionally biased region" description="Polar residues" evidence="4">
    <location>
        <begin position="305"/>
        <end position="314"/>
    </location>
</feature>
<evidence type="ECO:0000256" key="3">
    <source>
        <dbReference type="ARBA" id="ARBA00023212"/>
    </source>
</evidence>
<feature type="compositionally biased region" description="Basic and acidic residues" evidence="4">
    <location>
        <begin position="374"/>
        <end position="383"/>
    </location>
</feature>
<feature type="region of interest" description="Disordered" evidence="4">
    <location>
        <begin position="282"/>
        <end position="316"/>
    </location>
</feature>
<evidence type="ECO:0000313" key="5">
    <source>
        <dbReference type="EMBL" id="CAH1780600.1"/>
    </source>
</evidence>
<feature type="compositionally biased region" description="Polar residues" evidence="4">
    <location>
        <begin position="167"/>
        <end position="189"/>
    </location>
</feature>
<feature type="non-terminal residue" evidence="5">
    <location>
        <position position="1"/>
    </location>
</feature>
<dbReference type="GO" id="GO:0005813">
    <property type="term" value="C:centrosome"/>
    <property type="evidence" value="ECO:0007669"/>
    <property type="project" value="UniProtKB-SubCell"/>
</dbReference>
<feature type="compositionally biased region" description="Basic residues" evidence="4">
    <location>
        <begin position="359"/>
        <end position="373"/>
    </location>
</feature>
<feature type="compositionally biased region" description="Polar residues" evidence="4">
    <location>
        <begin position="223"/>
        <end position="234"/>
    </location>
</feature>
<feature type="compositionally biased region" description="Basic and acidic residues" evidence="4">
    <location>
        <begin position="347"/>
        <end position="358"/>
    </location>
</feature>
<dbReference type="Pfam" id="PF15309">
    <property type="entry name" value="ALMS_motif"/>
    <property type="match status" value="1"/>
</dbReference>
<accession>A0A8J1UAH1</accession>
<keyword evidence="2" id="KW-0963">Cytoplasm</keyword>
<evidence type="ECO:0000256" key="2">
    <source>
        <dbReference type="ARBA" id="ARBA00022490"/>
    </source>
</evidence>
<reference evidence="5" key="1">
    <citation type="submission" date="2022-03" db="EMBL/GenBank/DDBJ databases">
        <authorList>
            <person name="Martin C."/>
        </authorList>
    </citation>
    <scope>NUCLEOTIDE SEQUENCE</scope>
</reference>
<feature type="region of interest" description="Disordered" evidence="4">
    <location>
        <begin position="347"/>
        <end position="383"/>
    </location>
</feature>
<dbReference type="AlphaFoldDB" id="A0A8J1UAH1"/>
<dbReference type="EMBL" id="CAIIXF020000004">
    <property type="protein sequence ID" value="CAH1780600.1"/>
    <property type="molecule type" value="Genomic_DNA"/>
</dbReference>
<feature type="region of interest" description="Disordered" evidence="4">
    <location>
        <begin position="151"/>
        <end position="254"/>
    </location>
</feature>
<evidence type="ECO:0000256" key="4">
    <source>
        <dbReference type="SAM" id="MobiDB-lite"/>
    </source>
</evidence>
<proteinExistence type="predicted"/>
<dbReference type="Proteomes" id="UP000749559">
    <property type="component" value="Unassembled WGS sequence"/>
</dbReference>
<feature type="compositionally biased region" description="Basic and acidic residues" evidence="4">
    <location>
        <begin position="190"/>
        <end position="199"/>
    </location>
</feature>
<feature type="region of interest" description="Disordered" evidence="4">
    <location>
        <begin position="1"/>
        <end position="60"/>
    </location>
</feature>
<feature type="compositionally biased region" description="Polar residues" evidence="4">
    <location>
        <begin position="98"/>
        <end position="118"/>
    </location>
</feature>
<protein>
    <submittedName>
        <fullName evidence="5">Uncharacterized protein</fullName>
    </submittedName>
</protein>
<keyword evidence="6" id="KW-1185">Reference proteome</keyword>
<feature type="compositionally biased region" description="Polar residues" evidence="4">
    <location>
        <begin position="51"/>
        <end position="60"/>
    </location>
</feature>
<comment type="subcellular location">
    <subcellularLocation>
        <location evidence="1">Cytoplasm</location>
        <location evidence="1">Cytoskeleton</location>
        <location evidence="1">Microtubule organizing center</location>
        <location evidence="1">Centrosome</location>
    </subcellularLocation>
</comment>
<gene>
    <name evidence="5" type="ORF">OFUS_LOCUS7272</name>
</gene>
<feature type="region of interest" description="Disordered" evidence="4">
    <location>
        <begin position="98"/>
        <end position="120"/>
    </location>
</feature>
<organism evidence="5 6">
    <name type="scientific">Owenia fusiformis</name>
    <name type="common">Polychaete worm</name>
    <dbReference type="NCBI Taxonomy" id="6347"/>
    <lineage>
        <taxon>Eukaryota</taxon>
        <taxon>Metazoa</taxon>
        <taxon>Spiralia</taxon>
        <taxon>Lophotrochozoa</taxon>
        <taxon>Annelida</taxon>
        <taxon>Polychaeta</taxon>
        <taxon>Sedentaria</taxon>
        <taxon>Canalipalpata</taxon>
        <taxon>Sabellida</taxon>
        <taxon>Oweniida</taxon>
        <taxon>Oweniidae</taxon>
        <taxon>Owenia</taxon>
    </lineage>
</organism>
<sequence>PVMGQPNSPVMDQPNSPVMGQSNTPVMGQTNTPTMGQQSHIDANTPMIDPTTKNRQNDISLSVNENLGNISKTTENLSLMSFEQHELSSMEVSVTLNNSEKPSNSEQTSIWNTQTQDSTDVDKYHNQKEFSSGEISIPQDNGEKPGRIEQTSVWESHESTGVRENSGEISITQNNTGNLRNSCDSTNARENTKDNDSTEHSNGSRTLKLNPVVDIKIDDNTQPRDNNTDVQPGNTAKAPRNVFQAGQGKDKRPGLRARINEMRDSDNRRKLQEVIVTVPPATWDSGSEENLPVSGQPKSKVDSGKMSSAVTTGTIRKKAAKEMYKRTERLYNQLEDVKEKKQVQERVKQYKENREKAKQFHNKVQKALKRKSVERKDGLSSKP</sequence>
<feature type="compositionally biased region" description="Polar residues" evidence="4">
    <location>
        <begin position="1"/>
        <end position="42"/>
    </location>
</feature>